<reference evidence="6" key="1">
    <citation type="journal article" date="2013" name="BMC Genomics">
        <title>A deep insight into the sialotranscriptome of the mosquito, Psorophora albipes.</title>
        <authorList>
            <person name="Chagas A.C."/>
            <person name="Calvo E."/>
            <person name="Rios-Velasquez C.M."/>
            <person name="Pessoa F.A."/>
            <person name="Medeiros J.F."/>
            <person name="Ribeiro J.M."/>
        </authorList>
    </citation>
    <scope>NUCLEOTIDE SEQUENCE</scope>
</reference>
<evidence type="ECO:0000256" key="5">
    <source>
        <dbReference type="SAM" id="SignalP"/>
    </source>
</evidence>
<dbReference type="PANTHER" id="PTHR11857:SF43">
    <property type="entry name" value="GEO07291P1-RELATED"/>
    <property type="match status" value="1"/>
</dbReference>
<keyword evidence="4 5" id="KW-0732">Signal</keyword>
<dbReference type="EMBL" id="GALA01001585">
    <property type="protein sequence ID" value="JAA93267.1"/>
    <property type="molecule type" value="mRNA"/>
</dbReference>
<sequence length="320" mass="37077">RALILLTASLVYMAIPSGALDPEETMFILVRCMEDNLPEDGSRSKLLSNWRTWTFEPADRRETQCFVKCLLEKLSLYDPGTKKFNPDVIKEQSSEYPALGDKNNVNEYGKAVQSLPETSNTCADVFNAYNNVHAKHRDTSREIFHGVLELTKSIYNEKKGNIRPMGQSYFEYCENKNYPAGSPTRTQLCQIRKYEVLDDEQFEKHIDCIFRGLRYITKDDQLDINEIQRDFREAEKDTRAVKSLLESCQSQEPAANEAKALHYYKCLVDSDIVNDFKEAFDYREVRTQMYGYHLTQRRKYNKKNVSAAVMKVDGQQCPSE</sequence>
<dbReference type="GO" id="GO:0005615">
    <property type="term" value="C:extracellular space"/>
    <property type="evidence" value="ECO:0007669"/>
    <property type="project" value="TreeGrafter"/>
</dbReference>
<protein>
    <submittedName>
        <fullName evidence="6">Putative long d7 salivary protein</fullName>
    </submittedName>
</protein>
<dbReference type="CDD" id="cd23992">
    <property type="entry name" value="PBP_GOBP"/>
    <property type="match status" value="2"/>
</dbReference>
<evidence type="ECO:0000256" key="3">
    <source>
        <dbReference type="ARBA" id="ARBA00022525"/>
    </source>
</evidence>
<dbReference type="InterPro" id="IPR006170">
    <property type="entry name" value="PBP/GOBP"/>
</dbReference>
<dbReference type="InterPro" id="IPR036728">
    <property type="entry name" value="PBP_GOBP_sf"/>
</dbReference>
<feature type="chain" id="PRO_5004574726" evidence="5">
    <location>
        <begin position="20"/>
        <end position="320"/>
    </location>
</feature>
<organism evidence="6">
    <name type="scientific">Psorophora albipes</name>
    <dbReference type="NCBI Taxonomy" id="869069"/>
    <lineage>
        <taxon>Eukaryota</taxon>
        <taxon>Metazoa</taxon>
        <taxon>Ecdysozoa</taxon>
        <taxon>Arthropoda</taxon>
        <taxon>Hexapoda</taxon>
        <taxon>Insecta</taxon>
        <taxon>Pterygota</taxon>
        <taxon>Neoptera</taxon>
        <taxon>Endopterygota</taxon>
        <taxon>Diptera</taxon>
        <taxon>Nematocera</taxon>
        <taxon>Culicoidea</taxon>
        <taxon>Culicidae</taxon>
        <taxon>Culicinae</taxon>
        <taxon>Aedini</taxon>
        <taxon>Psorophora</taxon>
    </lineage>
</organism>
<dbReference type="SUPFAM" id="SSF47565">
    <property type="entry name" value="Insect pheromone/odorant-binding proteins"/>
    <property type="match status" value="2"/>
</dbReference>
<dbReference type="Pfam" id="PF01395">
    <property type="entry name" value="PBP_GOBP"/>
    <property type="match status" value="2"/>
</dbReference>
<evidence type="ECO:0000256" key="2">
    <source>
        <dbReference type="ARBA" id="ARBA00008098"/>
    </source>
</evidence>
<dbReference type="GO" id="GO:0007608">
    <property type="term" value="P:sensory perception of smell"/>
    <property type="evidence" value="ECO:0007669"/>
    <property type="project" value="TreeGrafter"/>
</dbReference>
<dbReference type="GO" id="GO:0005549">
    <property type="term" value="F:odorant binding"/>
    <property type="evidence" value="ECO:0007669"/>
    <property type="project" value="InterPro"/>
</dbReference>
<evidence type="ECO:0000256" key="4">
    <source>
        <dbReference type="ARBA" id="ARBA00022729"/>
    </source>
</evidence>
<feature type="signal peptide" evidence="5">
    <location>
        <begin position="1"/>
        <end position="19"/>
    </location>
</feature>
<keyword evidence="3" id="KW-0964">Secreted</keyword>
<dbReference type="SMART" id="SM00708">
    <property type="entry name" value="PhBP"/>
    <property type="match status" value="2"/>
</dbReference>
<comment type="subcellular location">
    <subcellularLocation>
        <location evidence="1">Secreted</location>
    </subcellularLocation>
</comment>
<proteinExistence type="evidence at transcript level"/>
<name>T1E226_9DIPT</name>
<accession>T1E226</accession>
<evidence type="ECO:0000313" key="6">
    <source>
        <dbReference type="EMBL" id="JAA93267.1"/>
    </source>
</evidence>
<comment type="similarity">
    <text evidence="2">Belongs to the PBP/GOBP family.</text>
</comment>
<feature type="non-terminal residue" evidence="6">
    <location>
        <position position="1"/>
    </location>
</feature>
<dbReference type="PANTHER" id="PTHR11857">
    <property type="entry name" value="ODORANT BINDING PROTEIN-RELATED"/>
    <property type="match status" value="1"/>
</dbReference>
<dbReference type="Gene3D" id="1.10.238.20">
    <property type="entry name" value="Pheromone/general odorant binding protein domain"/>
    <property type="match status" value="2"/>
</dbReference>
<evidence type="ECO:0000256" key="1">
    <source>
        <dbReference type="ARBA" id="ARBA00004613"/>
    </source>
</evidence>
<dbReference type="AlphaFoldDB" id="T1E226"/>